<dbReference type="AlphaFoldDB" id="A0A6A6UGY4"/>
<sequence>MLSRSRSLQLTTLPLINSADPSFELELHRRRAFLVHDPKITGSKAPNDLDDLEAALNASRSSPEPDEHYLVSFQRRLRNSCNEAAVVQAVMPKLVPIDQLLDREDVITVPNQQWDKECALPRPASAQYRIPLPKPDQTIGLAASNFHAYENALAHLSHSARPARSLSNLTFPLLTVEAKGDTGHNVCRLQNLHNAAVMLHQLLRLWQDTDAEDEFFGQAMVCTISITTQTCAICHYWMEREDGNISVRGRLYKSWSLSLNESMHLGSIVRDVRNTIEHTITRGKRLIHQRLSALELRLSSLSTPSTTSTSSTSGSSCSRKRRFIFIDEAYDDDGYTSPTDFQSSPSRKIARGRDRRPGKSVTSRRRTSW</sequence>
<protein>
    <recommendedName>
        <fullName evidence="2">DUF7924 domain-containing protein</fullName>
    </recommendedName>
</protein>
<evidence type="ECO:0000259" key="2">
    <source>
        <dbReference type="Pfam" id="PF25545"/>
    </source>
</evidence>
<feature type="region of interest" description="Disordered" evidence="1">
    <location>
        <begin position="336"/>
        <end position="369"/>
    </location>
</feature>
<evidence type="ECO:0000313" key="3">
    <source>
        <dbReference type="EMBL" id="KAF2670144.1"/>
    </source>
</evidence>
<dbReference type="Pfam" id="PF25545">
    <property type="entry name" value="DUF7924"/>
    <property type="match status" value="1"/>
</dbReference>
<name>A0A6A6UGY4_9PEZI</name>
<dbReference type="Proteomes" id="UP000799302">
    <property type="component" value="Unassembled WGS sequence"/>
</dbReference>
<dbReference type="InterPro" id="IPR057684">
    <property type="entry name" value="DUF7924"/>
</dbReference>
<keyword evidence="4" id="KW-1185">Reference proteome</keyword>
<gene>
    <name evidence="3" type="ORF">BT63DRAFT_230794</name>
</gene>
<evidence type="ECO:0000256" key="1">
    <source>
        <dbReference type="SAM" id="MobiDB-lite"/>
    </source>
</evidence>
<proteinExistence type="predicted"/>
<dbReference type="OrthoDB" id="5132737at2759"/>
<organism evidence="3 4">
    <name type="scientific">Microthyrium microscopicum</name>
    <dbReference type="NCBI Taxonomy" id="703497"/>
    <lineage>
        <taxon>Eukaryota</taxon>
        <taxon>Fungi</taxon>
        <taxon>Dikarya</taxon>
        <taxon>Ascomycota</taxon>
        <taxon>Pezizomycotina</taxon>
        <taxon>Dothideomycetes</taxon>
        <taxon>Dothideomycetes incertae sedis</taxon>
        <taxon>Microthyriales</taxon>
        <taxon>Microthyriaceae</taxon>
        <taxon>Microthyrium</taxon>
    </lineage>
</organism>
<feature type="domain" description="DUF7924" evidence="2">
    <location>
        <begin position="73"/>
        <end position="280"/>
    </location>
</feature>
<feature type="compositionally biased region" description="Basic residues" evidence="1">
    <location>
        <begin position="358"/>
        <end position="369"/>
    </location>
</feature>
<accession>A0A6A6UGY4</accession>
<dbReference type="EMBL" id="MU004234">
    <property type="protein sequence ID" value="KAF2670144.1"/>
    <property type="molecule type" value="Genomic_DNA"/>
</dbReference>
<feature type="compositionally biased region" description="Polar residues" evidence="1">
    <location>
        <begin position="336"/>
        <end position="346"/>
    </location>
</feature>
<reference evidence="3" key="1">
    <citation type="journal article" date="2020" name="Stud. Mycol.">
        <title>101 Dothideomycetes genomes: a test case for predicting lifestyles and emergence of pathogens.</title>
        <authorList>
            <person name="Haridas S."/>
            <person name="Albert R."/>
            <person name="Binder M."/>
            <person name="Bloem J."/>
            <person name="Labutti K."/>
            <person name="Salamov A."/>
            <person name="Andreopoulos B."/>
            <person name="Baker S."/>
            <person name="Barry K."/>
            <person name="Bills G."/>
            <person name="Bluhm B."/>
            <person name="Cannon C."/>
            <person name="Castanera R."/>
            <person name="Culley D."/>
            <person name="Daum C."/>
            <person name="Ezra D."/>
            <person name="Gonzalez J."/>
            <person name="Henrissat B."/>
            <person name="Kuo A."/>
            <person name="Liang C."/>
            <person name="Lipzen A."/>
            <person name="Lutzoni F."/>
            <person name="Magnuson J."/>
            <person name="Mondo S."/>
            <person name="Nolan M."/>
            <person name="Ohm R."/>
            <person name="Pangilinan J."/>
            <person name="Park H.-J."/>
            <person name="Ramirez L."/>
            <person name="Alfaro M."/>
            <person name="Sun H."/>
            <person name="Tritt A."/>
            <person name="Yoshinaga Y."/>
            <person name="Zwiers L.-H."/>
            <person name="Turgeon B."/>
            <person name="Goodwin S."/>
            <person name="Spatafora J."/>
            <person name="Crous P."/>
            <person name="Grigoriev I."/>
        </authorList>
    </citation>
    <scope>NUCLEOTIDE SEQUENCE</scope>
    <source>
        <strain evidence="3">CBS 115976</strain>
    </source>
</reference>
<evidence type="ECO:0000313" key="4">
    <source>
        <dbReference type="Proteomes" id="UP000799302"/>
    </source>
</evidence>